<proteinExistence type="predicted"/>
<dbReference type="RefSeq" id="WP_345362165.1">
    <property type="nucleotide sequence ID" value="NZ_BAABII010000006.1"/>
</dbReference>
<protein>
    <submittedName>
        <fullName evidence="1">Uncharacterized protein</fullName>
    </submittedName>
</protein>
<dbReference type="Proteomes" id="UP001564626">
    <property type="component" value="Unassembled WGS sequence"/>
</dbReference>
<sequence length="222" mass="23569">MLKDPFALDEIAARTWCRPGEELLWRIGPRRGHVASDIAGRRSAPHHAGDRIAAPRLEAPDWPVPSEPVGEGRYHGDEWAHDPSIWAQARAGDPRAAAARCADGLAAGQADAWLVLSAQRLAVVVAESHAPEPAAGGWLARAKSFAENAVPGSRTEDVALTTLWEIPGSSIHHFDAVPAGREIEPQWFGLIAFHDGSVLMVRVDGKVAAESVVSAGAGVFAP</sequence>
<organism evidence="1 2">
    <name type="scientific">Saccharopolyspora cebuensis</name>
    <dbReference type="NCBI Taxonomy" id="418759"/>
    <lineage>
        <taxon>Bacteria</taxon>
        <taxon>Bacillati</taxon>
        <taxon>Actinomycetota</taxon>
        <taxon>Actinomycetes</taxon>
        <taxon>Pseudonocardiales</taxon>
        <taxon>Pseudonocardiaceae</taxon>
        <taxon>Saccharopolyspora</taxon>
    </lineage>
</organism>
<dbReference type="EMBL" id="JBGEHV010000087">
    <property type="protein sequence ID" value="MEY8043288.1"/>
    <property type="molecule type" value="Genomic_DNA"/>
</dbReference>
<accession>A0ABV4CQB2</accession>
<evidence type="ECO:0000313" key="1">
    <source>
        <dbReference type="EMBL" id="MEY8043288.1"/>
    </source>
</evidence>
<gene>
    <name evidence="1" type="ORF">AB8O55_28085</name>
</gene>
<keyword evidence="2" id="KW-1185">Reference proteome</keyword>
<name>A0ABV4CQB2_9PSEU</name>
<evidence type="ECO:0000313" key="2">
    <source>
        <dbReference type="Proteomes" id="UP001564626"/>
    </source>
</evidence>
<reference evidence="1 2" key="1">
    <citation type="submission" date="2024-08" db="EMBL/GenBank/DDBJ databases">
        <title>Genome mining of Saccharopolyspora cebuensis PGLac3 from Nigerian medicinal plant.</title>
        <authorList>
            <person name="Ezeobiora C.E."/>
            <person name="Igbokwe N.H."/>
            <person name="Amin D.H."/>
            <person name="Mendie U.E."/>
        </authorList>
    </citation>
    <scope>NUCLEOTIDE SEQUENCE [LARGE SCALE GENOMIC DNA]</scope>
    <source>
        <strain evidence="1 2">PGLac3</strain>
    </source>
</reference>
<comment type="caution">
    <text evidence="1">The sequence shown here is derived from an EMBL/GenBank/DDBJ whole genome shotgun (WGS) entry which is preliminary data.</text>
</comment>